<evidence type="ECO:0000313" key="4">
    <source>
        <dbReference type="RefSeq" id="XP_029643270.1"/>
    </source>
</evidence>
<keyword evidence="1" id="KW-0547">Nucleotide-binding</keyword>
<protein>
    <recommendedName>
        <fullName evidence="1">ATP-dependent DNA helicase</fullName>
        <ecNumber evidence="1">5.6.2.3</ecNumber>
    </recommendedName>
</protein>
<dbReference type="Proteomes" id="UP000515154">
    <property type="component" value="Linkage group LG11"/>
</dbReference>
<sequence>MSKVIAEECNYDIECLRVVFTDVYDTLNTDQKHNFDMVVISVLQQLEKVFTLSASGGTGKRYLMNTIIDFLCSEKKIVLAIALSGIVATLLNNDWTHYSRFRVSINITPESCCYVSSQDAGAQLFRMTSLIIDDEVTGVRCSTL</sequence>
<dbReference type="InterPro" id="IPR027417">
    <property type="entry name" value="P-loop_NTPase"/>
</dbReference>
<dbReference type="PANTHER" id="PTHR10492:SF57">
    <property type="entry name" value="ATP-DEPENDENT DNA HELICASE"/>
    <property type="match status" value="1"/>
</dbReference>
<evidence type="ECO:0000256" key="1">
    <source>
        <dbReference type="RuleBase" id="RU363044"/>
    </source>
</evidence>
<keyword evidence="1" id="KW-0067">ATP-binding</keyword>
<comment type="catalytic activity">
    <reaction evidence="1">
        <text>ATP + H2O = ADP + phosphate + H(+)</text>
        <dbReference type="Rhea" id="RHEA:13065"/>
        <dbReference type="ChEBI" id="CHEBI:15377"/>
        <dbReference type="ChEBI" id="CHEBI:15378"/>
        <dbReference type="ChEBI" id="CHEBI:30616"/>
        <dbReference type="ChEBI" id="CHEBI:43474"/>
        <dbReference type="ChEBI" id="CHEBI:456216"/>
        <dbReference type="EC" id="5.6.2.3"/>
    </reaction>
</comment>
<dbReference type="InterPro" id="IPR010285">
    <property type="entry name" value="DNA_helicase_pif1-like_DEAD"/>
</dbReference>
<feature type="domain" description="DNA helicase Pif1-like DEAD-box helicase" evidence="2">
    <location>
        <begin position="27"/>
        <end position="137"/>
    </location>
</feature>
<organism evidence="3 4">
    <name type="scientific">Octopus sinensis</name>
    <name type="common">East Asian common octopus</name>
    <dbReference type="NCBI Taxonomy" id="2607531"/>
    <lineage>
        <taxon>Eukaryota</taxon>
        <taxon>Metazoa</taxon>
        <taxon>Spiralia</taxon>
        <taxon>Lophotrochozoa</taxon>
        <taxon>Mollusca</taxon>
        <taxon>Cephalopoda</taxon>
        <taxon>Coleoidea</taxon>
        <taxon>Octopodiformes</taxon>
        <taxon>Octopoda</taxon>
        <taxon>Incirrata</taxon>
        <taxon>Octopodidae</taxon>
        <taxon>Octopus</taxon>
    </lineage>
</organism>
<dbReference type="KEGG" id="osn:115217661"/>
<dbReference type="Pfam" id="PF05970">
    <property type="entry name" value="PIF1"/>
    <property type="match status" value="1"/>
</dbReference>
<keyword evidence="1" id="KW-0378">Hydrolase</keyword>
<comment type="cofactor">
    <cofactor evidence="1">
        <name>Mg(2+)</name>
        <dbReference type="ChEBI" id="CHEBI:18420"/>
    </cofactor>
</comment>
<dbReference type="RefSeq" id="XP_029643270.1">
    <property type="nucleotide sequence ID" value="XM_029787410.1"/>
</dbReference>
<dbReference type="GO" id="GO:0043139">
    <property type="term" value="F:5'-3' DNA helicase activity"/>
    <property type="evidence" value="ECO:0007669"/>
    <property type="project" value="UniProtKB-EC"/>
</dbReference>
<gene>
    <name evidence="4" type="primary">LOC115217661</name>
</gene>
<dbReference type="GO" id="GO:0000723">
    <property type="term" value="P:telomere maintenance"/>
    <property type="evidence" value="ECO:0007669"/>
    <property type="project" value="InterPro"/>
</dbReference>
<keyword evidence="1" id="KW-0227">DNA damage</keyword>
<keyword evidence="1" id="KW-0234">DNA repair</keyword>
<dbReference type="Gene3D" id="3.40.50.300">
    <property type="entry name" value="P-loop containing nucleotide triphosphate hydrolases"/>
    <property type="match status" value="1"/>
</dbReference>
<comment type="similarity">
    <text evidence="1">Belongs to the helicase family.</text>
</comment>
<keyword evidence="1" id="KW-0233">DNA recombination</keyword>
<name>A0A6P7SYN4_9MOLL</name>
<accession>A0A6P7SYN4</accession>
<dbReference type="GO" id="GO:0006310">
    <property type="term" value="P:DNA recombination"/>
    <property type="evidence" value="ECO:0007669"/>
    <property type="project" value="UniProtKB-KW"/>
</dbReference>
<evidence type="ECO:0000313" key="3">
    <source>
        <dbReference type="Proteomes" id="UP000515154"/>
    </source>
</evidence>
<dbReference type="PANTHER" id="PTHR10492">
    <property type="match status" value="1"/>
</dbReference>
<proteinExistence type="inferred from homology"/>
<dbReference type="GO" id="GO:0016787">
    <property type="term" value="F:hydrolase activity"/>
    <property type="evidence" value="ECO:0007669"/>
    <property type="project" value="UniProtKB-KW"/>
</dbReference>
<dbReference type="GO" id="GO:0005524">
    <property type="term" value="F:ATP binding"/>
    <property type="evidence" value="ECO:0007669"/>
    <property type="project" value="UniProtKB-KW"/>
</dbReference>
<keyword evidence="3" id="KW-1185">Reference proteome</keyword>
<keyword evidence="1" id="KW-0347">Helicase</keyword>
<dbReference type="EC" id="5.6.2.3" evidence="1"/>
<dbReference type="GO" id="GO:0006281">
    <property type="term" value="P:DNA repair"/>
    <property type="evidence" value="ECO:0007669"/>
    <property type="project" value="UniProtKB-KW"/>
</dbReference>
<dbReference type="AlphaFoldDB" id="A0A6P7SYN4"/>
<reference evidence="4" key="1">
    <citation type="submission" date="2025-08" db="UniProtKB">
        <authorList>
            <consortium name="RefSeq"/>
        </authorList>
    </citation>
    <scope>IDENTIFICATION</scope>
</reference>
<evidence type="ECO:0000259" key="2">
    <source>
        <dbReference type="Pfam" id="PF05970"/>
    </source>
</evidence>